<dbReference type="PROSITE" id="PS52004">
    <property type="entry name" value="KS3_2"/>
    <property type="match status" value="1"/>
</dbReference>
<keyword evidence="3" id="KW-0597">Phosphoprotein</keyword>
<dbReference type="InterPro" id="IPR050091">
    <property type="entry name" value="PKS_NRPS_Biosynth_Enz"/>
</dbReference>
<dbReference type="Pfam" id="PF14765">
    <property type="entry name" value="PS-DH"/>
    <property type="match status" value="1"/>
</dbReference>
<dbReference type="PANTHER" id="PTHR43775">
    <property type="entry name" value="FATTY ACID SYNTHASE"/>
    <property type="match status" value="1"/>
</dbReference>
<dbReference type="Pfam" id="PF02801">
    <property type="entry name" value="Ketoacyl-synt_C"/>
    <property type="match status" value="1"/>
</dbReference>
<dbReference type="InterPro" id="IPR049900">
    <property type="entry name" value="PKS_mFAS_DH"/>
</dbReference>
<comment type="catalytic activity">
    <reaction evidence="6">
        <text>3 malonyl-CoA + acetyl-CoA + 2 S-adenosyl-L-methionine = 3,5-dimethylorsellinate + 2 S-adenosyl-L-homocysteine + 3 CO2 + 4 CoA</text>
        <dbReference type="Rhea" id="RHEA:49628"/>
        <dbReference type="ChEBI" id="CHEBI:16526"/>
        <dbReference type="ChEBI" id="CHEBI:57287"/>
        <dbReference type="ChEBI" id="CHEBI:57288"/>
        <dbReference type="ChEBI" id="CHEBI:57384"/>
        <dbReference type="ChEBI" id="CHEBI:57856"/>
        <dbReference type="ChEBI" id="CHEBI:59789"/>
        <dbReference type="ChEBI" id="CHEBI:131856"/>
    </reaction>
    <physiologicalReaction direction="left-to-right" evidence="6">
        <dbReference type="Rhea" id="RHEA:49629"/>
    </physiologicalReaction>
</comment>
<dbReference type="SUPFAM" id="SSF52151">
    <property type="entry name" value="FabD/lysophospholipase-like"/>
    <property type="match status" value="1"/>
</dbReference>
<dbReference type="InterPro" id="IPR014030">
    <property type="entry name" value="Ketoacyl_synth_N"/>
</dbReference>
<keyword evidence="5" id="KW-0511">Multifunctional enzyme</keyword>
<dbReference type="SUPFAM" id="SSF53901">
    <property type="entry name" value="Thiolase-like"/>
    <property type="match status" value="1"/>
</dbReference>
<sequence length="2007" mass="217256">MSADMPSVAIFSAQSSPPTKKYLAHIRSRLCGTDETLWPIRDAILSLKDTWRILAARQDTLAALEHGNTAVECFSTWLTTGESSILETSMAGMVTLPLLTVILVVQYVEYLRYNGISHRDFLDSIAEGGAQGCCIGLLVAVAVAAARNESELAKNAAAAIRIALGIGACGDVGEDLSTGGATTMTIRVREGDMEKLLARFPGSYISLIRDQNTISISCNASQMASLKSYANAEGLNPKMIHIQSRLHTPANSALAQQLMDCCNEYDDMRLPNSGNVQVPVRSNRTGEPLANNTVSSTSEVIHAILTSRCDWSTVMSRMSLDLRNTGRDSHALVLFGIRASVPMSSFHQHGLDIAKVDALSLTTNSGLKASNSPHRITDGRCDSASPYPADAIAIVGASCRLPGANSLEELWDLVSRGESRLQVVDESRFHINQSFRGSHDPAWASHRFYGNFIADVDGFDHAFFGIIPREATFMDPQQRLLLSTAYEALDESGYLRDHCRDNGDSVGCFIGASYTEYLENTSGHNPSAFTATGTIRAFLSGKISHHFGWTGPSEVIDTACSASMVALHRACQAIQVGDCSLALAGGVNIITGVNNYFDLAKAGFLSPSGQCKPFDNSADGYCRADGVGLVVLKSLRQAISDGNRVLGVIASSATNQGGLHSPSITVPDCVAQQALYSDLLSKAGLSPHQVSYVEAHGTGTQVGDPIEIRSIREVFGRAAQRMTPVHIGSLKANIGHSETAAGIASVLKVLAMLSHRSIPPLAGFRSDNMRIPSLAIPWNPTDGGRIACVNSYGASGSNAAEQPSMVCPVLLSAASLASFLAHSGHIPLGNVAFTLGERRKHHRVRWTTTARDMPTLLHQLQQVPKDVGIIAKDRKPVVLAFSGQSKTTIGLGPALLRAQPRFHHHLRTCADILQSLGHPDIMPALTQSDPVSDVLALQCGTFAMQYACARCWIEAGVQVDAIVGHSLGELTALAVSGVLSLTEILKLIAYRATLMQTKWGPERGTMMAIHANLETVRGIVCSVESVGEALEIACHNSRTSHIVVGRESSITLAETMLRNGGIRHKRLDVSHGFHSKFTEPLLPYLVQFAENLKFKSPAIPLETCTESPVDWCAVGASYVASHSRDPVYFVNAIERIEQRLGPCIWLEAGCGTPVVAMAKKAVSQPELHVFQTSTCPAKATTALWREGIPASFWAFLTPAELGVEEVWLPPYQFETSRHWLAHVDHATEQKEPVSNGSKSKPKLVSYLYSSRPGEEYHAFRIHTETERYTRIVKGHAVRQLPLCPASVYMECAAMAATLLNHELRDRVISFENISFHRGLGCDENMAVDLRIGRDGYRAHDESLPYNFEVHSPKGTHVEGQLCTLQPTQTDVDLYSMLVSEHINTLKLDPHAERLTTRIAYLLFSRVVEYADLLQGISCITLKSNQALAEVMVPRVTWTREESSMVEMVDAVTLDTFVQVLGLLVNSSCAVNSDIYVATAIDKMLILPCDFRREQTWTVYATFKVVSSSQTTGSIFAFSESGELIVMGTGIQFSRVQASKFERLLQATTTSAREVSDKDKTVAALQPVQQVQSAQASDNLGELKLLVSLYTGIKVSDIQDQESLGSMGLDSLAVIELADELRVKLGIVIPTDELLSSSISTLRGFSPVGHDLSPALSSQGTVVDIVNSSTSFSPPTPAGVHSSWTRHCDLNSRHKVKTVVYKEADGVSIHADLMIPINPPSHGMPIALMIHGGGHMTLSRKAIRPAQTAHLLSRGIFPLSIDYRLCPQVSLLEGPMSDVRDAYAWAQTELPRLLLNSEDIVLDPTKIIVIGWSTGGHLAMTSAWTTPALGLSPPVAILAFYCPTDYDPAVLRGKLVTTHAISTTDTSNLGWLKSDDPRSELVLALIKEKNGTSLLFHGIPTEEYNLRPPSTAQVAAVSPVAQLRAGNYRTPTFLVIGEEDEIVPLTTAVKFSDARNKYGVAGGLLVVPGARHVHDLTVLPGTQEWEVGVGPGYEFLLRQLETAFDSGE</sequence>
<accession>A0A319DXI1</accession>
<dbReference type="InterPro" id="IPR032088">
    <property type="entry name" value="SAT"/>
</dbReference>
<dbReference type="PROSITE" id="PS00012">
    <property type="entry name" value="PHOSPHOPANTETHEINE"/>
    <property type="match status" value="1"/>
</dbReference>
<dbReference type="InterPro" id="IPR001227">
    <property type="entry name" value="Ac_transferase_dom_sf"/>
</dbReference>
<feature type="region of interest" description="N-terminal hotdog fold" evidence="7">
    <location>
        <begin position="1241"/>
        <end position="1368"/>
    </location>
</feature>
<dbReference type="InterPro" id="IPR018201">
    <property type="entry name" value="Ketoacyl_synth_AS"/>
</dbReference>
<dbReference type="SUPFAM" id="SSF47336">
    <property type="entry name" value="ACP-like"/>
    <property type="match status" value="1"/>
</dbReference>
<evidence type="ECO:0000256" key="1">
    <source>
        <dbReference type="ARBA" id="ARBA00004721"/>
    </source>
</evidence>
<dbReference type="InterPro" id="IPR014043">
    <property type="entry name" value="Acyl_transferase_dom"/>
</dbReference>
<feature type="domain" description="Ketosynthase family 3 (KS3)" evidence="9">
    <location>
        <begin position="389"/>
        <end position="805"/>
    </location>
</feature>
<dbReference type="SUPFAM" id="SSF53474">
    <property type="entry name" value="alpha/beta-Hydrolases"/>
    <property type="match status" value="1"/>
</dbReference>
<feature type="active site" description="Proton acceptor; for dehydratase activity" evidence="7">
    <location>
        <position position="1275"/>
    </location>
</feature>
<dbReference type="CDD" id="cd00833">
    <property type="entry name" value="PKS"/>
    <property type="match status" value="1"/>
</dbReference>
<evidence type="ECO:0000259" key="9">
    <source>
        <dbReference type="PROSITE" id="PS52004"/>
    </source>
</evidence>
<dbReference type="GO" id="GO:0004315">
    <property type="term" value="F:3-oxoacyl-[acyl-carrier-protein] synthase activity"/>
    <property type="evidence" value="ECO:0007669"/>
    <property type="project" value="InterPro"/>
</dbReference>
<dbReference type="InterPro" id="IPR036736">
    <property type="entry name" value="ACP-like_sf"/>
</dbReference>
<dbReference type="InterPro" id="IPR006162">
    <property type="entry name" value="Ppantetheine_attach_site"/>
</dbReference>
<dbReference type="InterPro" id="IPR009081">
    <property type="entry name" value="PP-bd_ACP"/>
</dbReference>
<organism evidence="11 12">
    <name type="scientific">Aspergillus ellipticus CBS 707.79</name>
    <dbReference type="NCBI Taxonomy" id="1448320"/>
    <lineage>
        <taxon>Eukaryota</taxon>
        <taxon>Fungi</taxon>
        <taxon>Dikarya</taxon>
        <taxon>Ascomycota</taxon>
        <taxon>Pezizomycotina</taxon>
        <taxon>Eurotiomycetes</taxon>
        <taxon>Eurotiomycetidae</taxon>
        <taxon>Eurotiales</taxon>
        <taxon>Aspergillaceae</taxon>
        <taxon>Aspergillus</taxon>
        <taxon>Aspergillus subgen. Circumdati</taxon>
    </lineage>
</organism>
<feature type="active site" description="Proton donor; for dehydratase activity" evidence="7">
    <location>
        <position position="1454"/>
    </location>
</feature>
<evidence type="ECO:0000256" key="3">
    <source>
        <dbReference type="ARBA" id="ARBA00022553"/>
    </source>
</evidence>
<keyword evidence="2" id="KW-0596">Phosphopantetheine</keyword>
<dbReference type="EMBL" id="KZ825904">
    <property type="protein sequence ID" value="PYH92918.1"/>
    <property type="molecule type" value="Genomic_DNA"/>
</dbReference>
<evidence type="ECO:0000259" key="8">
    <source>
        <dbReference type="PROSITE" id="PS50075"/>
    </source>
</evidence>
<evidence type="ECO:0000313" key="11">
    <source>
        <dbReference type="EMBL" id="PYH92918.1"/>
    </source>
</evidence>
<dbReference type="Gene3D" id="3.40.366.10">
    <property type="entry name" value="Malonyl-Coenzyme A Acyl Carrier Protein, domain 2"/>
    <property type="match status" value="2"/>
</dbReference>
<dbReference type="Proteomes" id="UP000247810">
    <property type="component" value="Unassembled WGS sequence"/>
</dbReference>
<reference evidence="11 12" key="1">
    <citation type="submission" date="2018-02" db="EMBL/GenBank/DDBJ databases">
        <title>The genomes of Aspergillus section Nigri reveals drivers in fungal speciation.</title>
        <authorList>
            <consortium name="DOE Joint Genome Institute"/>
            <person name="Vesth T.C."/>
            <person name="Nybo J."/>
            <person name="Theobald S."/>
            <person name="Brandl J."/>
            <person name="Frisvad J.C."/>
            <person name="Nielsen K.F."/>
            <person name="Lyhne E.K."/>
            <person name="Kogle M.E."/>
            <person name="Kuo A."/>
            <person name="Riley R."/>
            <person name="Clum A."/>
            <person name="Nolan M."/>
            <person name="Lipzen A."/>
            <person name="Salamov A."/>
            <person name="Henrissat B."/>
            <person name="Wiebenga A."/>
            <person name="De vries R.P."/>
            <person name="Grigoriev I.V."/>
            <person name="Mortensen U.H."/>
            <person name="Andersen M.R."/>
            <person name="Baker S.E."/>
        </authorList>
    </citation>
    <scope>NUCLEOTIDE SEQUENCE [LARGE SCALE GENOMIC DNA]</scope>
    <source>
        <strain evidence="11 12">CBS 707.79</strain>
    </source>
</reference>
<dbReference type="Pfam" id="PF00550">
    <property type="entry name" value="PP-binding"/>
    <property type="match status" value="1"/>
</dbReference>
<evidence type="ECO:0000313" key="12">
    <source>
        <dbReference type="Proteomes" id="UP000247810"/>
    </source>
</evidence>
<dbReference type="InterPro" id="IPR016035">
    <property type="entry name" value="Acyl_Trfase/lysoPLipase"/>
</dbReference>
<dbReference type="Gene3D" id="3.10.129.110">
    <property type="entry name" value="Polyketide synthase dehydratase"/>
    <property type="match status" value="1"/>
</dbReference>
<evidence type="ECO:0000256" key="2">
    <source>
        <dbReference type="ARBA" id="ARBA00022450"/>
    </source>
</evidence>
<dbReference type="Gene3D" id="3.40.47.10">
    <property type="match status" value="1"/>
</dbReference>
<evidence type="ECO:0000256" key="5">
    <source>
        <dbReference type="ARBA" id="ARBA00023268"/>
    </source>
</evidence>
<dbReference type="PROSITE" id="PS50075">
    <property type="entry name" value="CARRIER"/>
    <property type="match status" value="1"/>
</dbReference>
<dbReference type="InterPro" id="IPR020841">
    <property type="entry name" value="PKS_Beta-ketoAc_synthase_dom"/>
</dbReference>
<name>A0A319DXI1_9EURO</name>
<dbReference type="VEuPathDB" id="FungiDB:BO71DRAFT_420460"/>
<dbReference type="InterPro" id="IPR016036">
    <property type="entry name" value="Malonyl_transacylase_ACP-bd"/>
</dbReference>
<dbReference type="InterPro" id="IPR049551">
    <property type="entry name" value="PKS_DH_C"/>
</dbReference>
<evidence type="ECO:0000256" key="6">
    <source>
        <dbReference type="ARBA" id="ARBA00047988"/>
    </source>
</evidence>
<dbReference type="Gene3D" id="3.30.70.3290">
    <property type="match status" value="1"/>
</dbReference>
<dbReference type="STRING" id="1448320.A0A319DXI1"/>
<protein>
    <submittedName>
        <fullName evidence="11">Polyketide synthase</fullName>
    </submittedName>
</protein>
<feature type="domain" description="Carrier" evidence="8">
    <location>
        <begin position="1576"/>
        <end position="1652"/>
    </location>
</feature>
<dbReference type="Pfam" id="PF00109">
    <property type="entry name" value="ketoacyl-synt"/>
    <property type="match status" value="1"/>
</dbReference>
<dbReference type="PANTHER" id="PTHR43775:SF21">
    <property type="entry name" value="NON-REDUCING POLYKETIDE SYNTHASE AUSA-RELATED"/>
    <property type="match status" value="1"/>
</dbReference>
<comment type="pathway">
    <text evidence="1">Secondary metabolite biosynthesis; terpenoid biosynthesis.</text>
</comment>
<feature type="region of interest" description="C-terminal hotdog fold" evidence="7">
    <location>
        <begin position="1390"/>
        <end position="1541"/>
    </location>
</feature>
<dbReference type="Pfam" id="PF16073">
    <property type="entry name" value="SAT"/>
    <property type="match status" value="1"/>
</dbReference>
<dbReference type="InterPro" id="IPR049492">
    <property type="entry name" value="BD-FAE-like_dom"/>
</dbReference>
<dbReference type="GO" id="GO:0006633">
    <property type="term" value="P:fatty acid biosynthetic process"/>
    <property type="evidence" value="ECO:0007669"/>
    <property type="project" value="InterPro"/>
</dbReference>
<dbReference type="InterPro" id="IPR029058">
    <property type="entry name" value="AB_hydrolase_fold"/>
</dbReference>
<feature type="domain" description="PKS/mFAS DH" evidence="10">
    <location>
        <begin position="1241"/>
        <end position="1541"/>
    </location>
</feature>
<dbReference type="Pfam" id="PF20434">
    <property type="entry name" value="BD-FAE"/>
    <property type="match status" value="1"/>
</dbReference>
<evidence type="ECO:0000256" key="4">
    <source>
        <dbReference type="ARBA" id="ARBA00022679"/>
    </source>
</evidence>
<dbReference type="InterPro" id="IPR016039">
    <property type="entry name" value="Thiolase-like"/>
</dbReference>
<keyword evidence="4" id="KW-0808">Transferase</keyword>
<dbReference type="PROSITE" id="PS00606">
    <property type="entry name" value="KS3_1"/>
    <property type="match status" value="1"/>
</dbReference>
<dbReference type="PROSITE" id="PS52019">
    <property type="entry name" value="PKS_MFAS_DH"/>
    <property type="match status" value="1"/>
</dbReference>
<dbReference type="InterPro" id="IPR014031">
    <property type="entry name" value="Ketoacyl_synth_C"/>
</dbReference>
<dbReference type="Gene3D" id="1.10.1200.10">
    <property type="entry name" value="ACP-like"/>
    <property type="match status" value="1"/>
</dbReference>
<dbReference type="SMART" id="SM00825">
    <property type="entry name" value="PKS_KS"/>
    <property type="match status" value="1"/>
</dbReference>
<evidence type="ECO:0000256" key="7">
    <source>
        <dbReference type="PROSITE-ProRule" id="PRU01363"/>
    </source>
</evidence>
<keyword evidence="12" id="KW-1185">Reference proteome</keyword>
<dbReference type="SMART" id="SM00827">
    <property type="entry name" value="PKS_AT"/>
    <property type="match status" value="1"/>
</dbReference>
<dbReference type="Pfam" id="PF00698">
    <property type="entry name" value="Acyl_transf_1"/>
    <property type="match status" value="1"/>
</dbReference>
<dbReference type="GO" id="GO:0044550">
    <property type="term" value="P:secondary metabolite biosynthetic process"/>
    <property type="evidence" value="ECO:0007669"/>
    <property type="project" value="UniProtKB-ARBA"/>
</dbReference>
<dbReference type="InterPro" id="IPR042104">
    <property type="entry name" value="PKS_dehydratase_sf"/>
</dbReference>
<proteinExistence type="predicted"/>
<dbReference type="GO" id="GO:0004312">
    <property type="term" value="F:fatty acid synthase activity"/>
    <property type="evidence" value="ECO:0007669"/>
    <property type="project" value="TreeGrafter"/>
</dbReference>
<dbReference type="SUPFAM" id="SSF55048">
    <property type="entry name" value="Probable ACP-binding domain of malonyl-CoA ACP transacylase"/>
    <property type="match status" value="1"/>
</dbReference>
<dbReference type="Gene3D" id="3.40.50.1820">
    <property type="entry name" value="alpha/beta hydrolase"/>
    <property type="match status" value="1"/>
</dbReference>
<evidence type="ECO:0000259" key="10">
    <source>
        <dbReference type="PROSITE" id="PS52019"/>
    </source>
</evidence>
<gene>
    <name evidence="11" type="ORF">BO71DRAFT_420460</name>
</gene>
<dbReference type="OrthoDB" id="429813at2759"/>